<sequence>MIINKDLVNSSIFSLYTGQELEQRDFIKQIDFILEKYNILKNDNQLISSIEKNILYTINYIETLSIKKEKIPNDLEDLFLNNLTFKEHLNHYIEKKLLNITKKDTIYFFKDINIILHILAIGTNEKILESYNNYNFDAVSTIFRFYETRLQELYTKDEKLFSLTFDSYIILLKTITLLCSFNSIDIIAKKCIKFFIELMTETINTVKFTILLDENKLNKLNNIQGKYLYYFSYDEIKVDIDDLKTTFKNYLLTLERYEDGYILSKDSNFGNENENIDSQEFLIFKKNSSILILNLIKDLKTKLNEDLYFDSEYFQKILRFYYKKFSLYLPSEVIAQNQEEFQNNLLNSLLTTYEVNPDFMKKLDYLLIIDDFIFSQENLTNTNMEIIFQLLYFDENIPIYKYYHIAQILTQYNPINNDYHEYFKLAIFDLCINKSISYKFSLELEDVLTKIYTYVNEYKIASHLLSVYSKIYLSLSLFYSTNQINLEKAKKLYATFIQINGLEILHSEYNEINSKILSSIQISTDLILDEFLKNKYHDLENEFLVIKNKITKTTPIAEIKAPLENFISNNIFHGLCETSILETTQELNILEAGFEEHQIVLSKYIIRFIFTSVYKNNFLLVFKKNETFIKNNICKIFNDLKENNTNFNLLIDEDEIEIKY</sequence>
<keyword evidence="2" id="KW-1185">Reference proteome</keyword>
<dbReference type="RefSeq" id="WP_118885247.1">
    <property type="nucleotide sequence ID" value="NZ_CP032100.1"/>
</dbReference>
<dbReference type="KEGG" id="asui:ASUIS_0150"/>
<dbReference type="EMBL" id="CP032100">
    <property type="protein sequence ID" value="AXX88665.1"/>
    <property type="molecule type" value="Genomic_DNA"/>
</dbReference>
<dbReference type="AlphaFoldDB" id="A0AAD0WPF3"/>
<evidence type="ECO:0000313" key="2">
    <source>
        <dbReference type="Proteomes" id="UP000263040"/>
    </source>
</evidence>
<name>A0AAD0WPF3_9BACT</name>
<accession>A0AAD0WPF3</accession>
<evidence type="ECO:0000313" key="1">
    <source>
        <dbReference type="EMBL" id="AXX88665.1"/>
    </source>
</evidence>
<proteinExistence type="predicted"/>
<organism evidence="1 2">
    <name type="scientific">Arcobacter suis CECT 7833</name>
    <dbReference type="NCBI Taxonomy" id="663365"/>
    <lineage>
        <taxon>Bacteria</taxon>
        <taxon>Pseudomonadati</taxon>
        <taxon>Campylobacterota</taxon>
        <taxon>Epsilonproteobacteria</taxon>
        <taxon>Campylobacterales</taxon>
        <taxon>Arcobacteraceae</taxon>
        <taxon>Arcobacter</taxon>
    </lineage>
</organism>
<gene>
    <name evidence="1" type="ORF">ASUIS_0150</name>
</gene>
<dbReference type="Proteomes" id="UP000263040">
    <property type="component" value="Chromosome"/>
</dbReference>
<protein>
    <submittedName>
        <fullName evidence="1">Uncharacterized protein</fullName>
    </submittedName>
</protein>
<reference evidence="1 2" key="1">
    <citation type="submission" date="2018-08" db="EMBL/GenBank/DDBJ databases">
        <title>Complete genome of the Arcobacter suis type strain LMG 26152.</title>
        <authorList>
            <person name="Miller W.G."/>
            <person name="Yee E."/>
            <person name="Bono J.L."/>
        </authorList>
    </citation>
    <scope>NUCLEOTIDE SEQUENCE [LARGE SCALE GENOMIC DNA]</scope>
    <source>
        <strain evidence="1 2">CECT 7833</strain>
    </source>
</reference>